<comment type="caution">
    <text evidence="2">The sequence shown here is derived from an EMBL/GenBank/DDBJ whole genome shotgun (WGS) entry which is preliminary data.</text>
</comment>
<reference evidence="2 3" key="1">
    <citation type="journal article" date="2017" name="ISME J.">
        <title>Energy and carbon metabolisms in a deep terrestrial subsurface fluid microbial community.</title>
        <authorList>
            <person name="Momper L."/>
            <person name="Jungbluth S.P."/>
            <person name="Lee M.D."/>
            <person name="Amend J.P."/>
        </authorList>
    </citation>
    <scope>NUCLEOTIDE SEQUENCE [LARGE SCALE GENOMIC DNA]</scope>
    <source>
        <strain evidence="2">SURF_5</strain>
    </source>
</reference>
<dbReference type="InterPro" id="IPR010359">
    <property type="entry name" value="IrrE_HExxH"/>
</dbReference>
<evidence type="ECO:0000313" key="3">
    <source>
        <dbReference type="Proteomes" id="UP000265882"/>
    </source>
</evidence>
<name>A0A3A4NV80_ABYX5</name>
<accession>A0A3A4NV80</accession>
<dbReference type="Pfam" id="PF06114">
    <property type="entry name" value="Peptidase_M78"/>
    <property type="match status" value="1"/>
</dbReference>
<proteinExistence type="predicted"/>
<evidence type="ECO:0000259" key="1">
    <source>
        <dbReference type="Pfam" id="PF06114"/>
    </source>
</evidence>
<organism evidence="2 3">
    <name type="scientific">Abyssobacteria bacterium (strain SURF_5)</name>
    <dbReference type="NCBI Taxonomy" id="2093360"/>
    <lineage>
        <taxon>Bacteria</taxon>
        <taxon>Pseudomonadati</taxon>
        <taxon>Candidatus Hydrogenedentota</taxon>
        <taxon>Candidatus Abyssobacteria</taxon>
    </lineage>
</organism>
<dbReference type="Proteomes" id="UP000265882">
    <property type="component" value="Unassembled WGS sequence"/>
</dbReference>
<sequence length="181" mass="21886">MLYERLESLEKSTDFGLNKRPLGYGDFKRICKKYQIFVQEKPLLSELKGIFTWYGENPYICISSRLPERERTFIAFCELGHFFLHDRSNHFFTKMQDKWQLGEMEYHTRVFAQLAIVPTPDLIEIFNKRREARKPMNFRYLSELTELYHTTFQIMDSRLRIFYDYIFTRPDVLGHKESLLA</sequence>
<dbReference type="EMBL" id="QZKU01000057">
    <property type="protein sequence ID" value="RJP22465.1"/>
    <property type="molecule type" value="Genomic_DNA"/>
</dbReference>
<evidence type="ECO:0000313" key="2">
    <source>
        <dbReference type="EMBL" id="RJP22465.1"/>
    </source>
</evidence>
<dbReference type="Gene3D" id="1.10.10.2910">
    <property type="match status" value="1"/>
</dbReference>
<protein>
    <submittedName>
        <fullName evidence="2">ImmA/IrrE family metallo-endopeptidase</fullName>
    </submittedName>
</protein>
<dbReference type="AlphaFoldDB" id="A0A3A4NV80"/>
<feature type="domain" description="IrrE N-terminal-like" evidence="1">
    <location>
        <begin position="31"/>
        <end position="159"/>
    </location>
</feature>
<gene>
    <name evidence="2" type="ORF">C4520_08155</name>
</gene>